<sequence length="94" mass="10198">MHSDGFDLLTLSLARAGGLPLHIEQLARYDRERRAMREHRTPSDAAAREAARQMSLRRPVARAAGRVIAGLGQRLARYGARLSGPTAAQPHGCG</sequence>
<dbReference type="Proteomes" id="UP000192917">
    <property type="component" value="Unassembled WGS sequence"/>
</dbReference>
<gene>
    <name evidence="2" type="ORF">SAMN05428998_10681</name>
</gene>
<dbReference type="STRING" id="560819.SAMN05428998_10681"/>
<evidence type="ECO:0000256" key="1">
    <source>
        <dbReference type="SAM" id="MobiDB-lite"/>
    </source>
</evidence>
<dbReference type="RefSeq" id="WP_085122538.1">
    <property type="nucleotide sequence ID" value="NZ_FWZX01000006.1"/>
</dbReference>
<reference evidence="2 3" key="1">
    <citation type="submission" date="2017-04" db="EMBL/GenBank/DDBJ databases">
        <authorList>
            <person name="Afonso C.L."/>
            <person name="Miller P.J."/>
            <person name="Scott M.A."/>
            <person name="Spackman E."/>
            <person name="Goraichik I."/>
            <person name="Dimitrov K.M."/>
            <person name="Suarez D.L."/>
            <person name="Swayne D.E."/>
        </authorList>
    </citation>
    <scope>NUCLEOTIDE SEQUENCE [LARGE SCALE GENOMIC DNA]</scope>
    <source>
        <strain evidence="2 3">USBA 355</strain>
    </source>
</reference>
<evidence type="ECO:0000313" key="3">
    <source>
        <dbReference type="Proteomes" id="UP000192917"/>
    </source>
</evidence>
<feature type="compositionally biased region" description="Basic and acidic residues" evidence="1">
    <location>
        <begin position="35"/>
        <end position="51"/>
    </location>
</feature>
<organism evidence="2 3">
    <name type="scientific">Tistlia consotensis USBA 355</name>
    <dbReference type="NCBI Taxonomy" id="560819"/>
    <lineage>
        <taxon>Bacteria</taxon>
        <taxon>Pseudomonadati</taxon>
        <taxon>Pseudomonadota</taxon>
        <taxon>Alphaproteobacteria</taxon>
        <taxon>Rhodospirillales</taxon>
        <taxon>Rhodovibrionaceae</taxon>
        <taxon>Tistlia</taxon>
    </lineage>
</organism>
<feature type="region of interest" description="Disordered" evidence="1">
    <location>
        <begin position="35"/>
        <end position="57"/>
    </location>
</feature>
<dbReference type="AlphaFoldDB" id="A0A1Y6BLU4"/>
<proteinExistence type="predicted"/>
<keyword evidence="3" id="KW-1185">Reference proteome</keyword>
<accession>A0A1Y6BLU4</accession>
<name>A0A1Y6BLU4_9PROT</name>
<evidence type="ECO:0000313" key="2">
    <source>
        <dbReference type="EMBL" id="SMF17131.1"/>
    </source>
</evidence>
<dbReference type="EMBL" id="FWZX01000006">
    <property type="protein sequence ID" value="SMF17131.1"/>
    <property type="molecule type" value="Genomic_DNA"/>
</dbReference>
<protein>
    <submittedName>
        <fullName evidence="2">Uncharacterized protein</fullName>
    </submittedName>
</protein>